<feature type="domain" description="Cytidyltransferase-like" evidence="3">
    <location>
        <begin position="7"/>
        <end position="133"/>
    </location>
</feature>
<organism evidence="4 5">
    <name type="scientific">Nocardioides luteus</name>
    <dbReference type="NCBI Taxonomy" id="1844"/>
    <lineage>
        <taxon>Bacteria</taxon>
        <taxon>Bacillati</taxon>
        <taxon>Actinomycetota</taxon>
        <taxon>Actinomycetes</taxon>
        <taxon>Propionibacteriales</taxon>
        <taxon>Nocardioidaceae</taxon>
        <taxon>Nocardioides</taxon>
    </lineage>
</organism>
<dbReference type="OrthoDB" id="9815825at2"/>
<accession>A0A1J4MZA9</accession>
<comment type="caution">
    <text evidence="4">The sequence shown here is derived from an EMBL/GenBank/DDBJ whole genome shotgun (WGS) entry which is preliminary data.</text>
</comment>
<evidence type="ECO:0000259" key="3">
    <source>
        <dbReference type="Pfam" id="PF01467"/>
    </source>
</evidence>
<dbReference type="InterPro" id="IPR014729">
    <property type="entry name" value="Rossmann-like_a/b/a_fold"/>
</dbReference>
<dbReference type="NCBIfam" id="TIGR00125">
    <property type="entry name" value="cyt_tran_rel"/>
    <property type="match status" value="1"/>
</dbReference>
<dbReference type="RefSeq" id="WP_045550834.1">
    <property type="nucleotide sequence ID" value="NZ_JZDQ02000036.1"/>
</dbReference>
<dbReference type="EMBL" id="JZDQ02000036">
    <property type="protein sequence ID" value="OIJ24603.1"/>
    <property type="molecule type" value="Genomic_DNA"/>
</dbReference>
<name>A0A1J4MZA9_9ACTN</name>
<gene>
    <name evidence="4" type="ORF">UG56_022170</name>
</gene>
<dbReference type="SUPFAM" id="SSF52374">
    <property type="entry name" value="Nucleotidylyl transferase"/>
    <property type="match status" value="1"/>
</dbReference>
<evidence type="ECO:0000256" key="1">
    <source>
        <dbReference type="ARBA" id="ARBA00022679"/>
    </source>
</evidence>
<dbReference type="InterPro" id="IPR050385">
    <property type="entry name" value="Archaeal_FAD_synthase"/>
</dbReference>
<evidence type="ECO:0000256" key="2">
    <source>
        <dbReference type="ARBA" id="ARBA00022695"/>
    </source>
</evidence>
<dbReference type="GO" id="GO:0016779">
    <property type="term" value="F:nucleotidyltransferase activity"/>
    <property type="evidence" value="ECO:0007669"/>
    <property type="project" value="UniProtKB-KW"/>
</dbReference>
<protein>
    <submittedName>
        <fullName evidence="4">Cytidyltransferase</fullName>
    </submittedName>
</protein>
<dbReference type="AlphaFoldDB" id="A0A1J4MZA9"/>
<dbReference type="InterPro" id="IPR004821">
    <property type="entry name" value="Cyt_trans-like"/>
</dbReference>
<dbReference type="PANTHER" id="PTHR43793">
    <property type="entry name" value="FAD SYNTHASE"/>
    <property type="match status" value="1"/>
</dbReference>
<proteinExistence type="predicted"/>
<dbReference type="STRING" id="1844.UG56_022170"/>
<reference evidence="4" key="1">
    <citation type="submission" date="2016-10" db="EMBL/GenBank/DDBJ databases">
        <title>Draft Genome Sequence of Nocardioides luteus Strain BAFB, an Alkane-Degrading Bacterium Isolated from JP-7 Polluted Soil.</title>
        <authorList>
            <person name="Brown L."/>
            <person name="Ruiz O.N."/>
            <person name="Gunasekera T."/>
        </authorList>
    </citation>
    <scope>NUCLEOTIDE SEQUENCE [LARGE SCALE GENOMIC DNA]</scope>
    <source>
        <strain evidence="4">BAFB</strain>
    </source>
</reference>
<dbReference type="PANTHER" id="PTHR43793:SF1">
    <property type="entry name" value="FAD SYNTHASE"/>
    <property type="match status" value="1"/>
</dbReference>
<keyword evidence="1" id="KW-0808">Transferase</keyword>
<keyword evidence="5" id="KW-1185">Reference proteome</keyword>
<keyword evidence="2" id="KW-0548">Nucleotidyltransferase</keyword>
<dbReference type="Proteomes" id="UP000033772">
    <property type="component" value="Unassembled WGS sequence"/>
</dbReference>
<evidence type="ECO:0000313" key="5">
    <source>
        <dbReference type="Proteomes" id="UP000033772"/>
    </source>
</evidence>
<sequence>MGPVIGYVPGVFDLFHIGHLNMLRQARERCDTLIAGVVSDEVCETTKGIIPTVPLVERLEIVEAIGIVDAVYAERTTDKVDSWREVGFTHLFKGDDWKGTEKGDALEKKMASVGVEVVYFPYTLQTSSTALRKAIAREGAQVS</sequence>
<dbReference type="Gene3D" id="3.40.50.620">
    <property type="entry name" value="HUPs"/>
    <property type="match status" value="1"/>
</dbReference>
<evidence type="ECO:0000313" key="4">
    <source>
        <dbReference type="EMBL" id="OIJ24603.1"/>
    </source>
</evidence>
<dbReference type="Pfam" id="PF01467">
    <property type="entry name" value="CTP_transf_like"/>
    <property type="match status" value="1"/>
</dbReference>